<dbReference type="InterPro" id="IPR001394">
    <property type="entry name" value="Peptidase_C19_UCH"/>
</dbReference>
<accession>A0A1D1V3Q8</accession>
<feature type="compositionally biased region" description="Basic and acidic residues" evidence="3">
    <location>
        <begin position="393"/>
        <end position="402"/>
    </location>
</feature>
<dbReference type="STRING" id="947166.A0A1D1V3Q8"/>
<feature type="compositionally biased region" description="Low complexity" evidence="3">
    <location>
        <begin position="517"/>
        <end position="532"/>
    </location>
</feature>
<keyword evidence="1" id="KW-0833">Ubl conjugation pathway</keyword>
<dbReference type="PROSITE" id="PS50235">
    <property type="entry name" value="USP_3"/>
    <property type="match status" value="1"/>
</dbReference>
<evidence type="ECO:0000313" key="5">
    <source>
        <dbReference type="EMBL" id="GAU96341.1"/>
    </source>
</evidence>
<dbReference type="GO" id="GO:0004843">
    <property type="term" value="F:cysteine-type deubiquitinase activity"/>
    <property type="evidence" value="ECO:0007669"/>
    <property type="project" value="InterPro"/>
</dbReference>
<keyword evidence="2" id="KW-0378">Hydrolase</keyword>
<feature type="compositionally biased region" description="Low complexity" evidence="3">
    <location>
        <begin position="381"/>
        <end position="392"/>
    </location>
</feature>
<dbReference type="SUPFAM" id="SSF54001">
    <property type="entry name" value="Cysteine proteinases"/>
    <property type="match status" value="1"/>
</dbReference>
<feature type="compositionally biased region" description="Polar residues" evidence="3">
    <location>
        <begin position="717"/>
        <end position="734"/>
    </location>
</feature>
<dbReference type="PANTHER" id="PTHR22975">
    <property type="entry name" value="UBIQUITIN SPECIFIC PROTEINASE"/>
    <property type="match status" value="1"/>
</dbReference>
<dbReference type="AlphaFoldDB" id="A0A1D1V3Q8"/>
<dbReference type="OrthoDB" id="205782at2759"/>
<dbReference type="PANTHER" id="PTHR22975:SF9">
    <property type="entry name" value="ECHINUS SPLICE FORM 3"/>
    <property type="match status" value="1"/>
</dbReference>
<dbReference type="InterPro" id="IPR038765">
    <property type="entry name" value="Papain-like_cys_pep_sf"/>
</dbReference>
<protein>
    <recommendedName>
        <fullName evidence="4">USP domain-containing protein</fullName>
    </recommendedName>
</protein>
<feature type="region of interest" description="Disordered" evidence="3">
    <location>
        <begin position="662"/>
        <end position="744"/>
    </location>
</feature>
<gene>
    <name evidence="5" type="primary">RvY_07801-1</name>
    <name evidence="5" type="synonym">RvY_07801.1</name>
    <name evidence="5" type="ORF">RvY_07801</name>
</gene>
<feature type="domain" description="USP" evidence="4">
    <location>
        <begin position="42"/>
        <end position="366"/>
    </location>
</feature>
<keyword evidence="6" id="KW-1185">Reference proteome</keyword>
<sequence>MARSSVMTSSRHREAHFPPISAHTLLSHFGHGRQRESMCASHGLFNAPGDNNCFLNSAVQIFWHLDVFRRSFRRLTKHVCLDDACIFCAFKEIFGHFSSSVGQAFAPDVLRQALASTFQDQQRFQLGKMDDAAECFENILLRIHYHVQVSSELGSCLDPTCVTHRIFALDLNESVFCQDCHKESQSLTFTQMVHYVTVDDLLQKSGELKQRGVKSTSGLFGKLIRKSNENDQGRCCRHCRSSSTQLKHTLTNRPVVVTIGFAWSSEKPRIQTISDVLSTIDTNICLLQLCHSVSDTEWASAAVHHLVGMICFYRHHYVAFCYHSRFQTWLCFDDSRVNVIGPDWTQVTAQCLKHNMQPLLLFYANPEFDLIGGDDLRSGTASSSSVGSTLSRQAKEPARCLEDNDQDGNGIGKPAPPRPPVRTISRPVPNKKSDHVSPSTAEQTLDRITQLPHADTRRCSRKSSRSSMTSSSVASTESYASNSSYDIYAASYALRSHGGNSLESSSLKDETDSGYPSGDHASASSSSTSGSSVEAPAVKRETFGPSPSSSFSSTSNRVQYIQMLLRADDLISSASLKEEHGELTGAIKLFGQAAHLLQSCLEPLRACKELSQSVHTKHMDCQRRLRTLRDKSTTCRSGSITASTSSASYSLIDHQSERHIPTSGLATLPRHPKTSQYVPPQQDLTTKRMHKSRRKATSKGQLGTSQLNRSLPDLSVPQASSETILPTSASSKLSTFEAPPESGETLRARKVVRQSLLNELNQRLRKLPRQISQPVADDDLPPPPPELLGDYDRFLQPTIHDCTLCGHKPCKSQDSTYCEDCSIYMSRFSRI</sequence>
<feature type="region of interest" description="Disordered" evidence="3">
    <location>
        <begin position="498"/>
        <end position="553"/>
    </location>
</feature>
<comment type="caution">
    <text evidence="5">The sequence shown here is derived from an EMBL/GenBank/DDBJ whole genome shotgun (WGS) entry which is preliminary data.</text>
</comment>
<dbReference type="InterPro" id="IPR028889">
    <property type="entry name" value="USP"/>
</dbReference>
<dbReference type="Proteomes" id="UP000186922">
    <property type="component" value="Unassembled WGS sequence"/>
</dbReference>
<proteinExistence type="predicted"/>
<name>A0A1D1V3Q8_RAMVA</name>
<dbReference type="GO" id="GO:0016579">
    <property type="term" value="P:protein deubiquitination"/>
    <property type="evidence" value="ECO:0007669"/>
    <property type="project" value="InterPro"/>
</dbReference>
<evidence type="ECO:0000256" key="3">
    <source>
        <dbReference type="SAM" id="MobiDB-lite"/>
    </source>
</evidence>
<feature type="compositionally biased region" description="Low complexity" evidence="3">
    <location>
        <begin position="465"/>
        <end position="477"/>
    </location>
</feature>
<feature type="region of interest" description="Disordered" evidence="3">
    <location>
        <begin position="381"/>
        <end position="477"/>
    </location>
</feature>
<feature type="compositionally biased region" description="Polar residues" evidence="3">
    <location>
        <begin position="674"/>
        <end position="684"/>
    </location>
</feature>
<evidence type="ECO:0000259" key="4">
    <source>
        <dbReference type="PROSITE" id="PS50235"/>
    </source>
</evidence>
<feature type="compositionally biased region" description="Polar residues" evidence="3">
    <location>
        <begin position="698"/>
        <end position="709"/>
    </location>
</feature>
<feature type="compositionally biased region" description="Basic residues" evidence="3">
    <location>
        <begin position="687"/>
        <end position="697"/>
    </location>
</feature>
<dbReference type="InterPro" id="IPR052398">
    <property type="entry name" value="Ubiquitin_hydrolase_53/54"/>
</dbReference>
<organism evidence="5 6">
    <name type="scientific">Ramazzottius varieornatus</name>
    <name type="common">Water bear</name>
    <name type="synonym">Tardigrade</name>
    <dbReference type="NCBI Taxonomy" id="947166"/>
    <lineage>
        <taxon>Eukaryota</taxon>
        <taxon>Metazoa</taxon>
        <taxon>Ecdysozoa</taxon>
        <taxon>Tardigrada</taxon>
        <taxon>Eutardigrada</taxon>
        <taxon>Parachela</taxon>
        <taxon>Hypsibioidea</taxon>
        <taxon>Ramazzottiidae</taxon>
        <taxon>Ramazzottius</taxon>
    </lineage>
</organism>
<evidence type="ECO:0000313" key="6">
    <source>
        <dbReference type="Proteomes" id="UP000186922"/>
    </source>
</evidence>
<evidence type="ECO:0000256" key="2">
    <source>
        <dbReference type="ARBA" id="ARBA00022801"/>
    </source>
</evidence>
<dbReference type="Gene3D" id="3.90.70.10">
    <property type="entry name" value="Cysteine proteinases"/>
    <property type="match status" value="1"/>
</dbReference>
<dbReference type="Pfam" id="PF00443">
    <property type="entry name" value="UCH"/>
    <property type="match status" value="1"/>
</dbReference>
<feature type="compositionally biased region" description="Polar residues" evidence="3">
    <location>
        <begin position="436"/>
        <end position="447"/>
    </location>
</feature>
<dbReference type="EMBL" id="BDGG01000003">
    <property type="protein sequence ID" value="GAU96341.1"/>
    <property type="molecule type" value="Genomic_DNA"/>
</dbReference>
<evidence type="ECO:0000256" key="1">
    <source>
        <dbReference type="ARBA" id="ARBA00022786"/>
    </source>
</evidence>
<feature type="compositionally biased region" description="Low complexity" evidence="3">
    <location>
        <begin position="543"/>
        <end position="553"/>
    </location>
</feature>
<reference evidence="5 6" key="1">
    <citation type="journal article" date="2016" name="Nat. Commun.">
        <title>Extremotolerant tardigrade genome and improved radiotolerance of human cultured cells by tardigrade-unique protein.</title>
        <authorList>
            <person name="Hashimoto T."/>
            <person name="Horikawa D.D."/>
            <person name="Saito Y."/>
            <person name="Kuwahara H."/>
            <person name="Kozuka-Hata H."/>
            <person name="Shin-I T."/>
            <person name="Minakuchi Y."/>
            <person name="Ohishi K."/>
            <person name="Motoyama A."/>
            <person name="Aizu T."/>
            <person name="Enomoto A."/>
            <person name="Kondo K."/>
            <person name="Tanaka S."/>
            <person name="Hara Y."/>
            <person name="Koshikawa S."/>
            <person name="Sagara H."/>
            <person name="Miura T."/>
            <person name="Yokobori S."/>
            <person name="Miyagawa K."/>
            <person name="Suzuki Y."/>
            <person name="Kubo T."/>
            <person name="Oyama M."/>
            <person name="Kohara Y."/>
            <person name="Fujiyama A."/>
            <person name="Arakawa K."/>
            <person name="Katayama T."/>
            <person name="Toyoda A."/>
            <person name="Kunieda T."/>
        </authorList>
    </citation>
    <scope>NUCLEOTIDE SEQUENCE [LARGE SCALE GENOMIC DNA]</scope>
    <source>
        <strain evidence="5 6">YOKOZUNA-1</strain>
    </source>
</reference>